<dbReference type="AlphaFoldDB" id="A0A1I4XJR3"/>
<dbReference type="SUPFAM" id="SSF46548">
    <property type="entry name" value="alpha-helical ferredoxin"/>
    <property type="match status" value="1"/>
</dbReference>
<dbReference type="InterPro" id="IPR019554">
    <property type="entry name" value="Soluble_ligand-bd"/>
</dbReference>
<evidence type="ECO:0000256" key="7">
    <source>
        <dbReference type="ARBA" id="ARBA00023014"/>
    </source>
</evidence>
<evidence type="ECO:0000259" key="10">
    <source>
        <dbReference type="Pfam" id="PF13375"/>
    </source>
</evidence>
<accession>A0A1I4XJR3</accession>
<sequence length="445" mass="49627">MSFLENIYLAGVIGEGGAGFPTHIKYASSPKYLLINGAECEPLLYTDKFQMENYYKEMLAAIQAAKIFLKAERAVLATKKRYEDLIGLFTQEIKDKNYDIEIFSMENFYPAGDEQITIYEAFQKAVPAGGIPLHVDIVVSNIATMKSIYDAQNGIPVTDKYLTVTGEVKEPKVVKVPVGTPLSEVIEKAGGSTLDEYMILTGGPMMGKFVTQEEAEDVVVRKTTGGILIVPKHHALVQRGTKSLTAIKNETRAACIQCSFCTQYCPRYLIGHPLHPHKIMRAFGIHDVYDERFAEALLCCECGICELFACPMNISPRIVNVFLKQELRKNGIRMSFETGPVQPERENRYVPVDRLLSRLDIRKYYDLGKPSYLEIETDQVRIPLGQYIGKPAVPCVKVGDFVEKGTLIGDLPMTDHGSRVHASISGRVTAVDDAVTIVRERRENA</sequence>
<evidence type="ECO:0000256" key="1">
    <source>
        <dbReference type="ARBA" id="ARBA00022448"/>
    </source>
</evidence>
<keyword evidence="3" id="KW-0479">Metal-binding</keyword>
<dbReference type="PROSITE" id="PS00198">
    <property type="entry name" value="4FE4S_FER_1"/>
    <property type="match status" value="1"/>
</dbReference>
<dbReference type="GO" id="GO:0009055">
    <property type="term" value="F:electron transfer activity"/>
    <property type="evidence" value="ECO:0007669"/>
    <property type="project" value="InterPro"/>
</dbReference>
<evidence type="ECO:0000259" key="9">
    <source>
        <dbReference type="Pfam" id="PF10531"/>
    </source>
</evidence>
<dbReference type="PIRSF" id="PIRSF036408">
    <property type="entry name" value="PduS_prd"/>
    <property type="match status" value="1"/>
</dbReference>
<evidence type="ECO:0000313" key="11">
    <source>
        <dbReference type="EMBL" id="SFN26178.1"/>
    </source>
</evidence>
<keyword evidence="4" id="KW-0677">Repeat</keyword>
<dbReference type="STRING" id="398199.SAMN05421804_102307"/>
<gene>
    <name evidence="11" type="ORF">SAMN04488695_10135</name>
</gene>
<dbReference type="Pfam" id="PF13534">
    <property type="entry name" value="Fer4_17"/>
    <property type="match status" value="1"/>
</dbReference>
<evidence type="ECO:0000256" key="3">
    <source>
        <dbReference type="ARBA" id="ARBA00022723"/>
    </source>
</evidence>
<keyword evidence="2" id="KW-0004">4Fe-4S</keyword>
<dbReference type="Proteomes" id="UP000181899">
    <property type="component" value="Unassembled WGS sequence"/>
</dbReference>
<evidence type="ECO:0000256" key="6">
    <source>
        <dbReference type="ARBA" id="ARBA00023004"/>
    </source>
</evidence>
<dbReference type="EMBL" id="FOVK01000001">
    <property type="protein sequence ID" value="SFN26178.1"/>
    <property type="molecule type" value="Genomic_DNA"/>
</dbReference>
<dbReference type="Gene3D" id="3.10.20.600">
    <property type="match status" value="1"/>
</dbReference>
<dbReference type="RefSeq" id="WP_074908709.1">
    <property type="nucleotide sequence ID" value="NZ_FOVK01000001.1"/>
</dbReference>
<dbReference type="GO" id="GO:0016020">
    <property type="term" value="C:membrane"/>
    <property type="evidence" value="ECO:0007669"/>
    <property type="project" value="InterPro"/>
</dbReference>
<dbReference type="PANTHER" id="PTHR43034:SF2">
    <property type="entry name" value="ION-TRANSLOCATING OXIDOREDUCTASE COMPLEX SUBUNIT C"/>
    <property type="match status" value="1"/>
</dbReference>
<keyword evidence="7" id="KW-0411">Iron-sulfur</keyword>
<evidence type="ECO:0000256" key="2">
    <source>
        <dbReference type="ARBA" id="ARBA00022485"/>
    </source>
</evidence>
<dbReference type="GO" id="GO:0046872">
    <property type="term" value="F:metal ion binding"/>
    <property type="evidence" value="ECO:0007669"/>
    <property type="project" value="UniProtKB-KW"/>
</dbReference>
<dbReference type="InterPro" id="IPR011538">
    <property type="entry name" value="Nuo51_FMN-bd"/>
</dbReference>
<feature type="domain" description="RnfC Barrel sandwich hybrid" evidence="10">
    <location>
        <begin position="378"/>
        <end position="436"/>
    </location>
</feature>
<organism evidence="11 12">
    <name type="scientific">Proteiniclasticum ruminis</name>
    <dbReference type="NCBI Taxonomy" id="398199"/>
    <lineage>
        <taxon>Bacteria</taxon>
        <taxon>Bacillati</taxon>
        <taxon>Bacillota</taxon>
        <taxon>Clostridia</taxon>
        <taxon>Eubacteriales</taxon>
        <taxon>Clostridiaceae</taxon>
        <taxon>Proteiniclasticum</taxon>
    </lineage>
</organism>
<evidence type="ECO:0000256" key="5">
    <source>
        <dbReference type="ARBA" id="ARBA00022982"/>
    </source>
</evidence>
<dbReference type="InterPro" id="IPR010208">
    <property type="entry name" value="Ion_transpt_RnfC/RsxC"/>
</dbReference>
<feature type="domain" description="NADH-ubiquinone oxidoreductase 51kDa subunit FMN-binding" evidence="8">
    <location>
        <begin position="9"/>
        <end position="149"/>
    </location>
</feature>
<name>A0A1I4XJR3_9CLOT</name>
<dbReference type="Pfam" id="PF13375">
    <property type="entry name" value="RnfC_N"/>
    <property type="match status" value="1"/>
</dbReference>
<feature type="domain" description="Soluble ligand binding" evidence="9">
    <location>
        <begin position="162"/>
        <end position="207"/>
    </location>
</feature>
<keyword evidence="6" id="KW-0408">Iron</keyword>
<dbReference type="OrthoDB" id="9767754at2"/>
<evidence type="ECO:0000259" key="8">
    <source>
        <dbReference type="Pfam" id="PF01512"/>
    </source>
</evidence>
<keyword evidence="5" id="KW-0249">Electron transport</keyword>
<dbReference type="eggNOG" id="COG4656">
    <property type="taxonomic scope" value="Bacteria"/>
</dbReference>
<dbReference type="InterPro" id="IPR026902">
    <property type="entry name" value="RnfC_N"/>
</dbReference>
<dbReference type="PANTHER" id="PTHR43034">
    <property type="entry name" value="ION-TRANSLOCATING OXIDOREDUCTASE COMPLEX SUBUNIT C"/>
    <property type="match status" value="1"/>
</dbReference>
<dbReference type="InterPro" id="IPR017900">
    <property type="entry name" value="4Fe4S_Fe_S_CS"/>
</dbReference>
<dbReference type="Pfam" id="PF10531">
    <property type="entry name" value="SLBB"/>
    <property type="match status" value="1"/>
</dbReference>
<keyword evidence="1" id="KW-0813">Transport</keyword>
<evidence type="ECO:0000313" key="12">
    <source>
        <dbReference type="Proteomes" id="UP000181899"/>
    </source>
</evidence>
<dbReference type="SUPFAM" id="SSF142984">
    <property type="entry name" value="Nqo1 middle domain-like"/>
    <property type="match status" value="1"/>
</dbReference>
<proteinExistence type="predicted"/>
<reference evidence="11 12" key="1">
    <citation type="submission" date="2016-10" db="EMBL/GenBank/DDBJ databases">
        <authorList>
            <person name="de Groot N.N."/>
        </authorList>
    </citation>
    <scope>NUCLEOTIDE SEQUENCE [LARGE SCALE GENOMIC DNA]</scope>
    <source>
        <strain evidence="11 12">ML2</strain>
    </source>
</reference>
<keyword evidence="12" id="KW-1185">Reference proteome</keyword>
<protein>
    <submittedName>
        <fullName evidence="11">Na+-translocating ferredoxin:NAD+ oxidoreductase RNF, RnfC subunit</fullName>
    </submittedName>
</protein>
<dbReference type="GO" id="GO:0051539">
    <property type="term" value="F:4 iron, 4 sulfur cluster binding"/>
    <property type="evidence" value="ECO:0007669"/>
    <property type="project" value="UniProtKB-KW"/>
</dbReference>
<dbReference type="SUPFAM" id="SSF142019">
    <property type="entry name" value="Nqo1 FMN-binding domain-like"/>
    <property type="match status" value="1"/>
</dbReference>
<evidence type="ECO:0000256" key="4">
    <source>
        <dbReference type="ARBA" id="ARBA00022737"/>
    </source>
</evidence>
<dbReference type="InterPro" id="IPR037225">
    <property type="entry name" value="Nuo51_FMN-bd_sf"/>
</dbReference>
<dbReference type="InterPro" id="IPR017054">
    <property type="entry name" value="PduS"/>
</dbReference>
<dbReference type="Pfam" id="PF01512">
    <property type="entry name" value="Complex1_51K"/>
    <property type="match status" value="1"/>
</dbReference>
<dbReference type="Gene3D" id="3.40.50.11540">
    <property type="entry name" value="NADH-ubiquinone oxidoreductase 51kDa subunit"/>
    <property type="match status" value="1"/>
</dbReference>